<dbReference type="RefSeq" id="WP_127750204.1">
    <property type="nucleotide sequence ID" value="NZ_CP033219.1"/>
</dbReference>
<dbReference type="Gene3D" id="3.40.50.1820">
    <property type="entry name" value="alpha/beta hydrolase"/>
    <property type="match status" value="1"/>
</dbReference>
<name>A0A3T0N6E1_9RHOB</name>
<dbReference type="Proteomes" id="UP000283063">
    <property type="component" value="Chromosome"/>
</dbReference>
<dbReference type="AlphaFoldDB" id="A0A3T0N6E1"/>
<dbReference type="InterPro" id="IPR029058">
    <property type="entry name" value="AB_hydrolase_fold"/>
</dbReference>
<keyword evidence="1" id="KW-0378">Hydrolase</keyword>
<reference evidence="1 2" key="1">
    <citation type="submission" date="2018-10" db="EMBL/GenBank/DDBJ databases">
        <title>Parasedimentitalea marina sp. nov., a psychrophilic bacterium isolated from deep seawater of the New Britain Trench.</title>
        <authorList>
            <person name="Cao J."/>
        </authorList>
    </citation>
    <scope>NUCLEOTIDE SEQUENCE [LARGE SCALE GENOMIC DNA]</scope>
    <source>
        <strain evidence="1 2">W43</strain>
    </source>
</reference>
<accession>A0A3T0N6E1</accession>
<dbReference type="OrthoDB" id="9785076at2"/>
<evidence type="ECO:0000313" key="2">
    <source>
        <dbReference type="Proteomes" id="UP000283063"/>
    </source>
</evidence>
<gene>
    <name evidence="1" type="ORF">EBB79_18235</name>
</gene>
<dbReference type="SUPFAM" id="SSF53474">
    <property type="entry name" value="alpha/beta-Hydrolases"/>
    <property type="match status" value="1"/>
</dbReference>
<dbReference type="KEGG" id="sedi:EBB79_18235"/>
<protein>
    <submittedName>
        <fullName evidence="1">Alpha/beta fold hydrolase</fullName>
    </submittedName>
</protein>
<dbReference type="InterPro" id="IPR017208">
    <property type="entry name" value="UCP037442_abhydr"/>
</dbReference>
<proteinExistence type="predicted"/>
<dbReference type="EMBL" id="CP033219">
    <property type="protein sequence ID" value="AZV79616.1"/>
    <property type="molecule type" value="Genomic_DNA"/>
</dbReference>
<evidence type="ECO:0000313" key="1">
    <source>
        <dbReference type="EMBL" id="AZV79616.1"/>
    </source>
</evidence>
<organism evidence="1 2">
    <name type="scientific">Parasedimentitalea marina</name>
    <dbReference type="NCBI Taxonomy" id="2483033"/>
    <lineage>
        <taxon>Bacteria</taxon>
        <taxon>Pseudomonadati</taxon>
        <taxon>Pseudomonadota</taxon>
        <taxon>Alphaproteobacteria</taxon>
        <taxon>Rhodobacterales</taxon>
        <taxon>Paracoccaceae</taxon>
        <taxon>Parasedimentitalea</taxon>
    </lineage>
</organism>
<dbReference type="InterPro" id="IPR050261">
    <property type="entry name" value="FrsA_esterase"/>
</dbReference>
<dbReference type="GO" id="GO:0016787">
    <property type="term" value="F:hydrolase activity"/>
    <property type="evidence" value="ECO:0007669"/>
    <property type="project" value="UniProtKB-KW"/>
</dbReference>
<sequence>MLDFENFDPDAFVRVDKVQFDAAGVALTGHLYRPKGTPRAVVVLNGATAVPQSFYRHFARWLAAERGMACLTYDYSDFGASAQRPLRQSDATMARWTMVEQPAARDEMRRHYPEAPLWVIGHSLGAMLMPLQDGIEDISRMIVVAGGLVHHNDHPWPYRALALGFWFGHVPLAVKLMGYLPGRALGFGADLPAGVYWQWRKWCTTPGSYLPEVGAGLPLPDWQSWDVPVDLFGMSDDEMIPPACVWRLGEVYGDVEQTRTELTPQDYGLKKIGHMGAFARSNAALWPTLVPEDVQGTSLCMASVA</sequence>
<dbReference type="PIRSF" id="PIRSF037442">
    <property type="entry name" value="UCP037442_abhydr"/>
    <property type="match status" value="1"/>
</dbReference>
<keyword evidence="2" id="KW-1185">Reference proteome</keyword>
<dbReference type="PANTHER" id="PTHR22946">
    <property type="entry name" value="DIENELACTONE HYDROLASE DOMAIN-CONTAINING PROTEIN-RELATED"/>
    <property type="match status" value="1"/>
</dbReference>